<name>A0A2P4ZR86_9HYPO</name>
<dbReference type="PANTHER" id="PTHR37540">
    <property type="entry name" value="TRANSCRIPTION FACTOR (ACR-2), PUTATIVE-RELATED-RELATED"/>
    <property type="match status" value="1"/>
</dbReference>
<feature type="region of interest" description="Disordered" evidence="1">
    <location>
        <begin position="1"/>
        <end position="22"/>
    </location>
</feature>
<evidence type="ECO:0000313" key="2">
    <source>
        <dbReference type="EMBL" id="PON26774.1"/>
    </source>
</evidence>
<feature type="non-terminal residue" evidence="2">
    <location>
        <position position="1"/>
    </location>
</feature>
<keyword evidence="3" id="KW-1185">Reference proteome</keyword>
<sequence length="438" mass="50082">SRKEQRIIRSHASRGRAKRRQRPQLKSWILQRDGSPSLVDDQYTSIPPRVGWDLSFFDFPIEIQPYMQGELSLALSPLREALYPPEICLQVDPASSSWTTALLTDSVYLHCTLFSVEAYLEICLRKSHGPLTHFYFQKTLRLLQDRLDTPGDPLSISDPTIMVVSVLGLTAEVTGDSVAAQKHMKGLRKMVDLRGGLEMLRFDNSRLPAKVCRIDLVLALRFGIEPVFFNSAIPWRSFVGHGLIRKSKGAPADNGDLSEVLNTLDKRLTNVWNDLKEFSQICNLASQTPHKLSPNIFSEIMISIYYRLLSLKFEDDPVAEAIRVAMMAFGSGIFFQWRGIKQRLEFLDHLSQTSLLNLRKSQIRLPQLLILWLLVVQISAFSQLPPENDLRLWVNDIVSQLPISDWKQGRQMLKSVVWIDYCHDKLLDQVWPETTKSP</sequence>
<dbReference type="GeneID" id="36347502"/>
<accession>A0A2P4ZR86</accession>
<dbReference type="STRING" id="398673.A0A2P4ZR86"/>
<reference evidence="2 3" key="1">
    <citation type="journal article" date="2016" name="Genome Announc.">
        <title>Draft Whole-Genome Sequence of Trichoderma gamsii T6085, a Promising Biocontrol Agent of Fusarium Head Blight on Wheat.</title>
        <authorList>
            <person name="Baroncelli R."/>
            <person name="Zapparata A."/>
            <person name="Piaggeschi G."/>
            <person name="Sarrocco S."/>
            <person name="Vannacci G."/>
        </authorList>
    </citation>
    <scope>NUCLEOTIDE SEQUENCE [LARGE SCALE GENOMIC DNA]</scope>
    <source>
        <strain evidence="2 3">T6085</strain>
    </source>
</reference>
<gene>
    <name evidence="2" type="ORF">TGAM01_v204275</name>
</gene>
<proteinExistence type="predicted"/>
<protein>
    <submittedName>
        <fullName evidence="2">Uncharacterized protein</fullName>
    </submittedName>
</protein>
<dbReference type="Proteomes" id="UP000054821">
    <property type="component" value="Unassembled WGS sequence"/>
</dbReference>
<feature type="compositionally biased region" description="Basic residues" evidence="1">
    <location>
        <begin position="8"/>
        <end position="22"/>
    </location>
</feature>
<comment type="caution">
    <text evidence="2">The sequence shown here is derived from an EMBL/GenBank/DDBJ whole genome shotgun (WGS) entry which is preliminary data.</text>
</comment>
<dbReference type="RefSeq" id="XP_024405849.1">
    <property type="nucleotide sequence ID" value="XM_024549385.1"/>
</dbReference>
<evidence type="ECO:0000256" key="1">
    <source>
        <dbReference type="SAM" id="MobiDB-lite"/>
    </source>
</evidence>
<organism evidence="2 3">
    <name type="scientific">Trichoderma gamsii</name>
    <dbReference type="NCBI Taxonomy" id="398673"/>
    <lineage>
        <taxon>Eukaryota</taxon>
        <taxon>Fungi</taxon>
        <taxon>Dikarya</taxon>
        <taxon>Ascomycota</taxon>
        <taxon>Pezizomycotina</taxon>
        <taxon>Sordariomycetes</taxon>
        <taxon>Hypocreomycetidae</taxon>
        <taxon>Hypocreales</taxon>
        <taxon>Hypocreaceae</taxon>
        <taxon>Trichoderma</taxon>
    </lineage>
</organism>
<dbReference type="EMBL" id="JPDN02000012">
    <property type="protein sequence ID" value="PON26774.1"/>
    <property type="molecule type" value="Genomic_DNA"/>
</dbReference>
<evidence type="ECO:0000313" key="3">
    <source>
        <dbReference type="Proteomes" id="UP000054821"/>
    </source>
</evidence>
<dbReference type="AlphaFoldDB" id="A0A2P4ZR86"/>